<dbReference type="InterPro" id="IPR050267">
    <property type="entry name" value="Anti-sigma-factor_SerPK"/>
</dbReference>
<keyword evidence="1" id="KW-0418">Kinase</keyword>
<organism evidence="3 4">
    <name type="scientific">Streptomyces solincola</name>
    <dbReference type="NCBI Taxonomy" id="2100817"/>
    <lineage>
        <taxon>Bacteria</taxon>
        <taxon>Bacillati</taxon>
        <taxon>Actinomycetota</taxon>
        <taxon>Actinomycetes</taxon>
        <taxon>Kitasatosporales</taxon>
        <taxon>Streptomycetaceae</taxon>
        <taxon>Streptomyces</taxon>
    </lineage>
</organism>
<keyword evidence="4" id="KW-1185">Reference proteome</keyword>
<proteinExistence type="predicted"/>
<dbReference type="Pfam" id="PF13581">
    <property type="entry name" value="HATPase_c_2"/>
    <property type="match status" value="1"/>
</dbReference>
<dbReference type="SUPFAM" id="SSF55874">
    <property type="entry name" value="ATPase domain of HSP90 chaperone/DNA topoisomerase II/histidine kinase"/>
    <property type="match status" value="1"/>
</dbReference>
<sequence length="157" mass="16908">MIVGTLEDVTAGPEAVRDDFTLNLRRDPGAGGQPVAPHEGRWVGYLRRISAAKLRHWGLPCLVDDAQTAISELVTNALVHGTGDQVVFRFLLVADVLAIEVNDGSTQHARISAADDLDENGRGMFIVSMLATLCGVSPDGTKTWCCFKIPTPPRRTA</sequence>
<comment type="caution">
    <text evidence="3">The sequence shown here is derived from an EMBL/GenBank/DDBJ whole genome shotgun (WGS) entry which is preliminary data.</text>
</comment>
<dbReference type="GO" id="GO:0004674">
    <property type="term" value="F:protein serine/threonine kinase activity"/>
    <property type="evidence" value="ECO:0007669"/>
    <property type="project" value="UniProtKB-KW"/>
</dbReference>
<dbReference type="OrthoDB" id="4166172at2"/>
<dbReference type="AlphaFoldDB" id="A0A2S9Q354"/>
<evidence type="ECO:0000313" key="4">
    <source>
        <dbReference type="Proteomes" id="UP000239322"/>
    </source>
</evidence>
<feature type="domain" description="Histidine kinase/HSP90-like ATPase" evidence="2">
    <location>
        <begin position="46"/>
        <end position="144"/>
    </location>
</feature>
<accession>A0A2S9Q354</accession>
<keyword evidence="1" id="KW-0723">Serine/threonine-protein kinase</keyword>
<dbReference type="InterPro" id="IPR036890">
    <property type="entry name" value="HATPase_C_sf"/>
</dbReference>
<keyword evidence="1" id="KW-0808">Transferase</keyword>
<dbReference type="EMBL" id="PVLV01000007">
    <property type="protein sequence ID" value="PRH81099.1"/>
    <property type="molecule type" value="Genomic_DNA"/>
</dbReference>
<evidence type="ECO:0000259" key="2">
    <source>
        <dbReference type="Pfam" id="PF13581"/>
    </source>
</evidence>
<dbReference type="CDD" id="cd16936">
    <property type="entry name" value="HATPase_RsbW-like"/>
    <property type="match status" value="1"/>
</dbReference>
<dbReference type="Gene3D" id="3.30.565.10">
    <property type="entry name" value="Histidine kinase-like ATPase, C-terminal domain"/>
    <property type="match status" value="1"/>
</dbReference>
<protein>
    <submittedName>
        <fullName evidence="3">Anti-sigma regulatory factor</fullName>
    </submittedName>
</protein>
<dbReference type="PANTHER" id="PTHR35526">
    <property type="entry name" value="ANTI-SIGMA-F FACTOR RSBW-RELATED"/>
    <property type="match status" value="1"/>
</dbReference>
<dbReference type="PANTHER" id="PTHR35526:SF3">
    <property type="entry name" value="ANTI-SIGMA-F FACTOR RSBW"/>
    <property type="match status" value="1"/>
</dbReference>
<evidence type="ECO:0000256" key="1">
    <source>
        <dbReference type="ARBA" id="ARBA00022527"/>
    </source>
</evidence>
<evidence type="ECO:0000313" key="3">
    <source>
        <dbReference type="EMBL" id="PRH81099.1"/>
    </source>
</evidence>
<dbReference type="InterPro" id="IPR003594">
    <property type="entry name" value="HATPase_dom"/>
</dbReference>
<name>A0A2S9Q354_9ACTN</name>
<dbReference type="Proteomes" id="UP000239322">
    <property type="component" value="Unassembled WGS sequence"/>
</dbReference>
<gene>
    <name evidence="3" type="ORF">C6N75_00660</name>
</gene>
<reference evidence="3 4" key="1">
    <citation type="submission" date="2018-03" db="EMBL/GenBank/DDBJ databases">
        <title>Novel Streptomyces sp. from soil.</title>
        <authorList>
            <person name="Tan G.Y.A."/>
            <person name="Lee Z.Y."/>
        </authorList>
    </citation>
    <scope>NUCLEOTIDE SEQUENCE [LARGE SCALE GENOMIC DNA]</scope>
    <source>
        <strain evidence="3 4">ST5x</strain>
    </source>
</reference>